<name>A0A383BFU3_9ZZZZ</name>
<dbReference type="AlphaFoldDB" id="A0A383BFU3"/>
<dbReference type="Pfam" id="PF03618">
    <property type="entry name" value="Kinase-PPPase"/>
    <property type="match status" value="1"/>
</dbReference>
<evidence type="ECO:0000256" key="3">
    <source>
        <dbReference type="ARBA" id="ARBA00022741"/>
    </source>
</evidence>
<evidence type="ECO:0000256" key="1">
    <source>
        <dbReference type="ARBA" id="ARBA00022527"/>
    </source>
</evidence>
<keyword evidence="3" id="KW-0547">Nucleotide-binding</keyword>
<feature type="non-terminal residue" evidence="5">
    <location>
        <position position="43"/>
    </location>
</feature>
<dbReference type="InterPro" id="IPR005177">
    <property type="entry name" value="Kinase-pyrophosphorylase"/>
</dbReference>
<accession>A0A383BFU3</accession>
<dbReference type="GO" id="GO:0004674">
    <property type="term" value="F:protein serine/threonine kinase activity"/>
    <property type="evidence" value="ECO:0007669"/>
    <property type="project" value="UniProtKB-KW"/>
</dbReference>
<keyword evidence="1" id="KW-0723">Serine/threonine-protein kinase</keyword>
<organism evidence="5">
    <name type="scientific">marine metagenome</name>
    <dbReference type="NCBI Taxonomy" id="408172"/>
    <lineage>
        <taxon>unclassified sequences</taxon>
        <taxon>metagenomes</taxon>
        <taxon>ecological metagenomes</taxon>
    </lineage>
</organism>
<reference evidence="5" key="1">
    <citation type="submission" date="2018-05" db="EMBL/GenBank/DDBJ databases">
        <authorList>
            <person name="Lanie J.A."/>
            <person name="Ng W.-L."/>
            <person name="Kazmierczak K.M."/>
            <person name="Andrzejewski T.M."/>
            <person name="Davidsen T.M."/>
            <person name="Wayne K.J."/>
            <person name="Tettelin H."/>
            <person name="Glass J.I."/>
            <person name="Rusch D."/>
            <person name="Podicherti R."/>
            <person name="Tsui H.-C.T."/>
            <person name="Winkler M.E."/>
        </authorList>
    </citation>
    <scope>NUCLEOTIDE SEQUENCE</scope>
</reference>
<gene>
    <name evidence="5" type="ORF">METZ01_LOCUS471583</name>
</gene>
<keyword evidence="2" id="KW-0808">Transferase</keyword>
<dbReference type="EMBL" id="UINC01200029">
    <property type="protein sequence ID" value="SVE18729.1"/>
    <property type="molecule type" value="Genomic_DNA"/>
</dbReference>
<proteinExistence type="predicted"/>
<evidence type="ECO:0000256" key="2">
    <source>
        <dbReference type="ARBA" id="ARBA00022679"/>
    </source>
</evidence>
<evidence type="ECO:0000313" key="5">
    <source>
        <dbReference type="EMBL" id="SVE18729.1"/>
    </source>
</evidence>
<protein>
    <recommendedName>
        <fullName evidence="6">Phosphoenolpyruvate synthase regulatory protein</fullName>
    </recommendedName>
</protein>
<evidence type="ECO:0008006" key="6">
    <source>
        <dbReference type="Google" id="ProtNLM"/>
    </source>
</evidence>
<keyword evidence="4" id="KW-0418">Kinase</keyword>
<dbReference type="GO" id="GO:0005524">
    <property type="term" value="F:ATP binding"/>
    <property type="evidence" value="ECO:0007669"/>
    <property type="project" value="InterPro"/>
</dbReference>
<sequence length="43" mass="4777">MADRSVFIVSDRTGITAEILSHSLLTQFPEVNFHSRALPFADS</sequence>
<evidence type="ECO:0000256" key="4">
    <source>
        <dbReference type="ARBA" id="ARBA00022777"/>
    </source>
</evidence>